<gene>
    <name evidence="2" type="ORF">S01H4_22633</name>
</gene>
<accession>X1AZ83</accession>
<sequence>MDNNKAEQKERIPVLGRKNFYGSGAIWSGQLSAILFSIF</sequence>
<organism evidence="2">
    <name type="scientific">marine sediment metagenome</name>
    <dbReference type="NCBI Taxonomy" id="412755"/>
    <lineage>
        <taxon>unclassified sequences</taxon>
        <taxon>metagenomes</taxon>
        <taxon>ecological metagenomes</taxon>
    </lineage>
</organism>
<protein>
    <submittedName>
        <fullName evidence="2">Uncharacterized protein</fullName>
    </submittedName>
</protein>
<evidence type="ECO:0000256" key="1">
    <source>
        <dbReference type="SAM" id="Phobius"/>
    </source>
</evidence>
<evidence type="ECO:0000313" key="2">
    <source>
        <dbReference type="EMBL" id="GAG88584.1"/>
    </source>
</evidence>
<feature type="transmembrane region" description="Helical" evidence="1">
    <location>
        <begin position="20"/>
        <end position="38"/>
    </location>
</feature>
<keyword evidence="1" id="KW-0812">Transmembrane</keyword>
<dbReference type="EMBL" id="BART01010398">
    <property type="protein sequence ID" value="GAG88584.1"/>
    <property type="molecule type" value="Genomic_DNA"/>
</dbReference>
<reference evidence="2" key="1">
    <citation type="journal article" date="2014" name="Front. Microbiol.">
        <title>High frequency of phylogenetically diverse reductive dehalogenase-homologous genes in deep subseafloor sedimentary metagenomes.</title>
        <authorList>
            <person name="Kawai M."/>
            <person name="Futagami T."/>
            <person name="Toyoda A."/>
            <person name="Takaki Y."/>
            <person name="Nishi S."/>
            <person name="Hori S."/>
            <person name="Arai W."/>
            <person name="Tsubouchi T."/>
            <person name="Morono Y."/>
            <person name="Uchiyama I."/>
            <person name="Ito T."/>
            <person name="Fujiyama A."/>
            <person name="Inagaki F."/>
            <person name="Takami H."/>
        </authorList>
    </citation>
    <scope>NUCLEOTIDE SEQUENCE</scope>
    <source>
        <strain evidence="2">Expedition CK06-06</strain>
    </source>
</reference>
<keyword evidence="1" id="KW-1133">Transmembrane helix</keyword>
<name>X1AZ83_9ZZZZ</name>
<keyword evidence="1" id="KW-0472">Membrane</keyword>
<proteinExistence type="predicted"/>
<feature type="non-terminal residue" evidence="2">
    <location>
        <position position="39"/>
    </location>
</feature>
<dbReference type="AlphaFoldDB" id="X1AZ83"/>
<comment type="caution">
    <text evidence="2">The sequence shown here is derived from an EMBL/GenBank/DDBJ whole genome shotgun (WGS) entry which is preliminary data.</text>
</comment>